<reference evidence="3" key="1">
    <citation type="journal article" date="2019" name="Int. J. Syst. Evol. Microbiol.">
        <title>The Global Catalogue of Microorganisms (GCM) 10K type strain sequencing project: providing services to taxonomists for standard genome sequencing and annotation.</title>
        <authorList>
            <consortium name="The Broad Institute Genomics Platform"/>
            <consortium name="The Broad Institute Genome Sequencing Center for Infectious Disease"/>
            <person name="Wu L."/>
            <person name="Ma J."/>
        </authorList>
    </citation>
    <scope>NUCLEOTIDE SEQUENCE [LARGE SCALE GENOMIC DNA]</scope>
    <source>
        <strain evidence="3">CGMCC 4.7277</strain>
    </source>
</reference>
<dbReference type="InterPro" id="IPR036249">
    <property type="entry name" value="Thioredoxin-like_sf"/>
</dbReference>
<organism evidence="2 3">
    <name type="scientific">Polaromonas jejuensis</name>
    <dbReference type="NCBI Taxonomy" id="457502"/>
    <lineage>
        <taxon>Bacteria</taxon>
        <taxon>Pseudomonadati</taxon>
        <taxon>Pseudomonadota</taxon>
        <taxon>Betaproteobacteria</taxon>
        <taxon>Burkholderiales</taxon>
        <taxon>Comamonadaceae</taxon>
        <taxon>Polaromonas</taxon>
    </lineage>
</organism>
<protein>
    <submittedName>
        <fullName evidence="2">SCO family protein</fullName>
    </submittedName>
</protein>
<dbReference type="CDD" id="cd02968">
    <property type="entry name" value="SCO"/>
    <property type="match status" value="1"/>
</dbReference>
<dbReference type="InterPro" id="IPR003782">
    <property type="entry name" value="SCO1/SenC"/>
</dbReference>
<comment type="similarity">
    <text evidence="1">Belongs to the SCO1/2 family.</text>
</comment>
<dbReference type="PANTHER" id="PTHR12151:SF5">
    <property type="entry name" value="AT19154P"/>
    <property type="match status" value="1"/>
</dbReference>
<evidence type="ECO:0000313" key="2">
    <source>
        <dbReference type="EMBL" id="MFC5521620.1"/>
    </source>
</evidence>
<gene>
    <name evidence="2" type="ORF">ACFPP7_11935</name>
</gene>
<evidence type="ECO:0000256" key="1">
    <source>
        <dbReference type="ARBA" id="ARBA00010996"/>
    </source>
</evidence>
<keyword evidence="3" id="KW-1185">Reference proteome</keyword>
<evidence type="ECO:0000313" key="3">
    <source>
        <dbReference type="Proteomes" id="UP001596084"/>
    </source>
</evidence>
<dbReference type="Gene3D" id="3.40.30.10">
    <property type="entry name" value="Glutaredoxin"/>
    <property type="match status" value="1"/>
</dbReference>
<name>A0ABW0QBI5_9BURK</name>
<accession>A0ABW0QBI5</accession>
<proteinExistence type="inferred from homology"/>
<dbReference type="PANTHER" id="PTHR12151">
    <property type="entry name" value="ELECTRON TRANSPORT PROTIN SCO1/SENC FAMILY MEMBER"/>
    <property type="match status" value="1"/>
</dbReference>
<dbReference type="Proteomes" id="UP001596084">
    <property type="component" value="Unassembled WGS sequence"/>
</dbReference>
<dbReference type="RefSeq" id="WP_068834253.1">
    <property type="nucleotide sequence ID" value="NZ_JBHSMX010000018.1"/>
</dbReference>
<dbReference type="Pfam" id="PF02630">
    <property type="entry name" value="SCO1-SenC"/>
    <property type="match status" value="1"/>
</dbReference>
<comment type="caution">
    <text evidence="2">The sequence shown here is derived from an EMBL/GenBank/DDBJ whole genome shotgun (WGS) entry which is preliminary data.</text>
</comment>
<dbReference type="SUPFAM" id="SSF52833">
    <property type="entry name" value="Thioredoxin-like"/>
    <property type="match status" value="1"/>
</dbReference>
<sequence length="203" mass="22506">MDRRTALTWSLVSGAVGGLSAATPKPFAAAAARGPRADFFPNVTLRTHDNQPVRFYDDLIHGKIVVLSFMVALCTDGLCPLQTHNLVQVQKLLGESVGREIFIYSITLQPELDTPKMLQRYAQAFGIKPGFWLLTGKPADIELLRRKLGYVDLDPVVDADKTQHTGMLRYGNEALDRWGACPALMNPQQIAQYILWMEPPGKA</sequence>
<dbReference type="EMBL" id="JBHSMX010000018">
    <property type="protein sequence ID" value="MFC5521620.1"/>
    <property type="molecule type" value="Genomic_DNA"/>
</dbReference>